<protein>
    <submittedName>
        <fullName evidence="9">Spore gernimation protein</fullName>
    </submittedName>
</protein>
<feature type="transmembrane region" description="Helical" evidence="8">
    <location>
        <begin position="215"/>
        <end position="238"/>
    </location>
</feature>
<gene>
    <name evidence="9" type="ORF">D3P09_23500</name>
</gene>
<feature type="transmembrane region" description="Helical" evidence="8">
    <location>
        <begin position="118"/>
        <end position="136"/>
    </location>
</feature>
<evidence type="ECO:0000256" key="4">
    <source>
        <dbReference type="ARBA" id="ARBA00022544"/>
    </source>
</evidence>
<dbReference type="Gene3D" id="1.20.1740.10">
    <property type="entry name" value="Amino acid/polyamine transporter I"/>
    <property type="match status" value="1"/>
</dbReference>
<evidence type="ECO:0000256" key="3">
    <source>
        <dbReference type="ARBA" id="ARBA00022448"/>
    </source>
</evidence>
<comment type="subcellular location">
    <subcellularLocation>
        <location evidence="1">Membrane</location>
        <topology evidence="1">Multi-pass membrane protein</topology>
    </subcellularLocation>
</comment>
<keyword evidence="6 8" id="KW-1133">Transmembrane helix</keyword>
<comment type="similarity">
    <text evidence="2">Belongs to the amino acid-polyamine-organocation (APC) superfamily. Spore germination protein (SGP) (TC 2.A.3.9) family.</text>
</comment>
<dbReference type="Proteomes" id="UP000267798">
    <property type="component" value="Unassembled WGS sequence"/>
</dbReference>
<evidence type="ECO:0000256" key="6">
    <source>
        <dbReference type="ARBA" id="ARBA00022989"/>
    </source>
</evidence>
<evidence type="ECO:0000256" key="7">
    <source>
        <dbReference type="ARBA" id="ARBA00023136"/>
    </source>
</evidence>
<dbReference type="InterPro" id="IPR004761">
    <property type="entry name" value="Spore_GerAB"/>
</dbReference>
<organism evidence="9 10">
    <name type="scientific">Paenibacillus pinisoli</name>
    <dbReference type="NCBI Taxonomy" id="1276110"/>
    <lineage>
        <taxon>Bacteria</taxon>
        <taxon>Bacillati</taxon>
        <taxon>Bacillota</taxon>
        <taxon>Bacilli</taxon>
        <taxon>Bacillales</taxon>
        <taxon>Paenibacillaceae</taxon>
        <taxon>Paenibacillus</taxon>
    </lineage>
</organism>
<feature type="transmembrane region" description="Helical" evidence="8">
    <location>
        <begin position="38"/>
        <end position="58"/>
    </location>
</feature>
<dbReference type="Pfam" id="PF03845">
    <property type="entry name" value="Spore_permease"/>
    <property type="match status" value="1"/>
</dbReference>
<keyword evidence="10" id="KW-1185">Reference proteome</keyword>
<dbReference type="AlphaFoldDB" id="A0A3A6PLN9"/>
<dbReference type="OrthoDB" id="2078716at2"/>
<sequence length="373" mass="41042">MNERISGRQFALMAAYVAIGDSMLVLPSIPINDAQQNAWISALVGLAAGMMVVWLLSAAGRLYPHLTLVQAAEQLLGKWIGKAVSALFVAYLFLSIGAHTREIGDFLTTQMMPETPIQAIHIMYAGILAMAARLGLETIARTGEFFFSFFIVFLAAFILFLIPDIKLNNLLPVLDGGIKPILRGSITMTAYPFMELAVLLMAIPAVRKPQAIHANFMRGAFMGGAVVLLIILLSILVLGPDYATRSIYPSYALAKKINVGRFFQRLEVILAFMWLLTSFIKSAIFFKVLQTAIAQTAGLRTEKRLELPLGMLVVCFSLIISSNIIDFHEADHYWPYMDMTFSVILSLVLLAAYAIRRAARRKGTTGSGNKGKD</sequence>
<comment type="caution">
    <text evidence="9">The sequence shown here is derived from an EMBL/GenBank/DDBJ whole genome shotgun (WGS) entry which is preliminary data.</text>
</comment>
<accession>A0A3A6PLN9</accession>
<feature type="transmembrane region" description="Helical" evidence="8">
    <location>
        <begin position="145"/>
        <end position="162"/>
    </location>
</feature>
<dbReference type="PANTHER" id="PTHR34975:SF2">
    <property type="entry name" value="SPORE GERMINATION PROTEIN A2"/>
    <property type="match status" value="1"/>
</dbReference>
<keyword evidence="5 8" id="KW-0812">Transmembrane</keyword>
<feature type="transmembrane region" description="Helical" evidence="8">
    <location>
        <begin position="182"/>
        <end position="203"/>
    </location>
</feature>
<dbReference type="RefSeq" id="WP_120113876.1">
    <property type="nucleotide sequence ID" value="NZ_QXQB01000006.1"/>
</dbReference>
<evidence type="ECO:0000313" key="9">
    <source>
        <dbReference type="EMBL" id="RJX37321.1"/>
    </source>
</evidence>
<proteinExistence type="inferred from homology"/>
<reference evidence="9 10" key="1">
    <citation type="submission" date="2018-09" db="EMBL/GenBank/DDBJ databases">
        <title>Paenibacillus aracenensis nov. sp. isolated from a cave in southern Spain.</title>
        <authorList>
            <person name="Jurado V."/>
            <person name="Gutierrez-Patricio S."/>
            <person name="Gonzalez-Pimentel J.L."/>
            <person name="Miller A.Z."/>
            <person name="Laiz L."/>
            <person name="Saiz-Jimenez C."/>
        </authorList>
    </citation>
    <scope>NUCLEOTIDE SEQUENCE [LARGE SCALE GENOMIC DNA]</scope>
    <source>
        <strain evidence="9 10">JCM 19203</strain>
    </source>
</reference>
<name>A0A3A6PLN9_9BACL</name>
<feature type="transmembrane region" description="Helical" evidence="8">
    <location>
        <begin position="79"/>
        <end position="98"/>
    </location>
</feature>
<evidence type="ECO:0000256" key="5">
    <source>
        <dbReference type="ARBA" id="ARBA00022692"/>
    </source>
</evidence>
<evidence type="ECO:0000313" key="10">
    <source>
        <dbReference type="Proteomes" id="UP000267798"/>
    </source>
</evidence>
<dbReference type="GO" id="GO:0016020">
    <property type="term" value="C:membrane"/>
    <property type="evidence" value="ECO:0007669"/>
    <property type="project" value="UniProtKB-SubCell"/>
</dbReference>
<feature type="transmembrane region" description="Helical" evidence="8">
    <location>
        <begin position="268"/>
        <end position="286"/>
    </location>
</feature>
<keyword evidence="7 8" id="KW-0472">Membrane</keyword>
<feature type="transmembrane region" description="Helical" evidence="8">
    <location>
        <begin position="307"/>
        <end position="327"/>
    </location>
</feature>
<dbReference type="GO" id="GO:0009847">
    <property type="term" value="P:spore germination"/>
    <property type="evidence" value="ECO:0007669"/>
    <property type="project" value="InterPro"/>
</dbReference>
<dbReference type="EMBL" id="QXQB01000006">
    <property type="protein sequence ID" value="RJX37321.1"/>
    <property type="molecule type" value="Genomic_DNA"/>
</dbReference>
<keyword evidence="3" id="KW-0813">Transport</keyword>
<evidence type="ECO:0000256" key="1">
    <source>
        <dbReference type="ARBA" id="ARBA00004141"/>
    </source>
</evidence>
<feature type="transmembrane region" description="Helical" evidence="8">
    <location>
        <begin position="333"/>
        <end position="355"/>
    </location>
</feature>
<dbReference type="PANTHER" id="PTHR34975">
    <property type="entry name" value="SPORE GERMINATION PROTEIN A2"/>
    <property type="match status" value="1"/>
</dbReference>
<evidence type="ECO:0000256" key="2">
    <source>
        <dbReference type="ARBA" id="ARBA00007998"/>
    </source>
</evidence>
<feature type="transmembrane region" description="Helical" evidence="8">
    <location>
        <begin position="12"/>
        <end position="32"/>
    </location>
</feature>
<evidence type="ECO:0000256" key="8">
    <source>
        <dbReference type="SAM" id="Phobius"/>
    </source>
</evidence>
<dbReference type="NCBIfam" id="TIGR00912">
    <property type="entry name" value="2A0309"/>
    <property type="match status" value="1"/>
</dbReference>
<keyword evidence="4" id="KW-0309">Germination</keyword>